<dbReference type="InterPro" id="IPR036922">
    <property type="entry name" value="Rieske_2Fe-2S_sf"/>
</dbReference>
<evidence type="ECO:0000313" key="7">
    <source>
        <dbReference type="Proteomes" id="UP000189627"/>
    </source>
</evidence>
<accession>A0A1U9UMS6</accession>
<evidence type="ECO:0000259" key="5">
    <source>
        <dbReference type="PROSITE" id="PS51296"/>
    </source>
</evidence>
<dbReference type="GO" id="GO:0046872">
    <property type="term" value="F:metal ion binding"/>
    <property type="evidence" value="ECO:0007669"/>
    <property type="project" value="UniProtKB-KW"/>
</dbReference>
<dbReference type="GO" id="GO:0051537">
    <property type="term" value="F:2 iron, 2 sulfur cluster binding"/>
    <property type="evidence" value="ECO:0007669"/>
    <property type="project" value="UniProtKB-KW"/>
</dbReference>
<evidence type="ECO:0000313" key="6">
    <source>
        <dbReference type="EMBL" id="AQV94096.1"/>
    </source>
</evidence>
<evidence type="ECO:0000256" key="3">
    <source>
        <dbReference type="ARBA" id="ARBA00023004"/>
    </source>
</evidence>
<keyword evidence="2" id="KW-0479">Metal-binding</keyword>
<keyword evidence="1" id="KW-0001">2Fe-2S</keyword>
<evidence type="ECO:0000256" key="4">
    <source>
        <dbReference type="ARBA" id="ARBA00023014"/>
    </source>
</evidence>
<dbReference type="Gene3D" id="2.102.10.10">
    <property type="entry name" value="Rieske [2Fe-2S] iron-sulphur domain"/>
    <property type="match status" value="1"/>
</dbReference>
<gene>
    <name evidence="6" type="ORF">BJN34_09365</name>
</gene>
<dbReference type="InterPro" id="IPR017941">
    <property type="entry name" value="Rieske_2Fe-2S"/>
</dbReference>
<evidence type="ECO:0000256" key="1">
    <source>
        <dbReference type="ARBA" id="ARBA00022714"/>
    </source>
</evidence>
<dbReference type="Proteomes" id="UP000189627">
    <property type="component" value="Chromosome 1"/>
</dbReference>
<dbReference type="Pfam" id="PF00355">
    <property type="entry name" value="Rieske"/>
    <property type="match status" value="1"/>
</dbReference>
<dbReference type="SUPFAM" id="SSF50022">
    <property type="entry name" value="ISP domain"/>
    <property type="match status" value="1"/>
</dbReference>
<sequence length="112" mass="12358">MQQNEKWEAACDAADFDGEEMMECRAGERDVLLVRLGDRIVACPAICPHLEERLAFGFADGNVLTCSKHLWQWDLDTGDPMGVAEKRLAVAPVRIENGKIFVDTGPLACGDH</sequence>
<dbReference type="KEGG" id="cuh:BJN34_09365"/>
<proteinExistence type="predicted"/>
<name>A0A1U9UMS6_CUPNE</name>
<feature type="domain" description="Rieske" evidence="5">
    <location>
        <begin position="8"/>
        <end position="102"/>
    </location>
</feature>
<dbReference type="AlphaFoldDB" id="A0A1U9UMS6"/>
<keyword evidence="4" id="KW-0411">Iron-sulfur</keyword>
<organism evidence="6 7">
    <name type="scientific">Cupriavidus necator</name>
    <name type="common">Alcaligenes eutrophus</name>
    <name type="synonym">Ralstonia eutropha</name>
    <dbReference type="NCBI Taxonomy" id="106590"/>
    <lineage>
        <taxon>Bacteria</taxon>
        <taxon>Pseudomonadati</taxon>
        <taxon>Pseudomonadota</taxon>
        <taxon>Betaproteobacteria</taxon>
        <taxon>Burkholderiales</taxon>
        <taxon>Burkholderiaceae</taxon>
        <taxon>Cupriavidus</taxon>
    </lineage>
</organism>
<evidence type="ECO:0000256" key="2">
    <source>
        <dbReference type="ARBA" id="ARBA00022723"/>
    </source>
</evidence>
<protein>
    <recommendedName>
        <fullName evidence="5">Rieske domain-containing protein</fullName>
    </recommendedName>
</protein>
<dbReference type="PROSITE" id="PS51296">
    <property type="entry name" value="RIESKE"/>
    <property type="match status" value="1"/>
</dbReference>
<reference evidence="7" key="1">
    <citation type="submission" date="2017-02" db="EMBL/GenBank/DDBJ databases">
        <title>Complete genome sequence of Cupriavidus necator strain NH9, a 3-chlorobenzoate degrader.</title>
        <authorList>
            <person name="Moriuchi R."/>
            <person name="Dohra H."/>
            <person name="Ogawa N."/>
        </authorList>
    </citation>
    <scope>NUCLEOTIDE SEQUENCE [LARGE SCALE GENOMIC DNA]</scope>
    <source>
        <strain evidence="7">NH9</strain>
    </source>
</reference>
<dbReference type="EMBL" id="CP017757">
    <property type="protein sequence ID" value="AQV94096.1"/>
    <property type="molecule type" value="Genomic_DNA"/>
</dbReference>
<keyword evidence="3" id="KW-0408">Iron</keyword>